<organism evidence="10 11">
    <name type="scientific">Priapulus caudatus</name>
    <name type="common">Priapulid worm</name>
    <dbReference type="NCBI Taxonomy" id="37621"/>
    <lineage>
        <taxon>Eukaryota</taxon>
        <taxon>Metazoa</taxon>
        <taxon>Ecdysozoa</taxon>
        <taxon>Scalidophora</taxon>
        <taxon>Priapulida</taxon>
        <taxon>Priapulimorpha</taxon>
        <taxon>Priapulimorphida</taxon>
        <taxon>Priapulidae</taxon>
        <taxon>Priapulus</taxon>
    </lineage>
</organism>
<evidence type="ECO:0000256" key="4">
    <source>
        <dbReference type="ARBA" id="ARBA00022786"/>
    </source>
</evidence>
<evidence type="ECO:0000259" key="9">
    <source>
        <dbReference type="PROSITE" id="PS50802"/>
    </source>
</evidence>
<keyword evidence="10" id="KW-1185">Reference proteome</keyword>
<dbReference type="InterPro" id="IPR039087">
    <property type="entry name" value="VCPIP1"/>
</dbReference>
<gene>
    <name evidence="11" type="primary">LOC106817299</name>
</gene>
<dbReference type="PANTHER" id="PTHR14843:SF2">
    <property type="entry name" value="DEUBIQUITINATING PROTEIN VCPIP1"/>
    <property type="match status" value="1"/>
</dbReference>
<evidence type="ECO:0000256" key="7">
    <source>
        <dbReference type="SAM" id="MobiDB-lite"/>
    </source>
</evidence>
<keyword evidence="3" id="KW-0645">Protease</keyword>
<dbReference type="GeneID" id="106817299"/>
<dbReference type="EC" id="3.4.19.12" evidence="2"/>
<evidence type="ECO:0000256" key="3">
    <source>
        <dbReference type="ARBA" id="ARBA00022670"/>
    </source>
</evidence>
<keyword evidence="6" id="KW-0788">Thiol protease</keyword>
<sequence>MAGSDQEQKRAGDNTNPYHLLRGRCPDDKCKTLLFFPAHEASVECTECGQRHQQRALVDVEEVTNRCVAVHNVLRNALLVGARARRRDDAVRVLGLSNDYCKLLSPLLTEYGMDRTTKRARPLREMAPPSAAGGSGAAETFDCSKLGDRAFLLNPEHLDVRGYGRDVSGSQRYLQATLDVVRKFNRGDDDAGKDGGAPDGGEENLVPVYASGDGHCLVHAVSRALVGRELFWHALRMSLKRHFTEKLGIYREQFRDFISGAEWSDIIAECDPFFQPPDGEPLGLRTAHIFGLANVLHRPIILLDSLEGMQSLGEHSGVFLPGLLEPEECRTRGVMNKPICIAWSSSARNHFISLVGVKGRSLPRLPRWVISKTWGMPSSSIDSYVEFDSDQCCTIGGDRSLSVSAFGSEVLVQKVANQLLAYTANPEPRSRDDEGHEGRPSPYVDNVPSKIIMKGHKTFHKEELGVSETERTIRARIERRAVETQSRASGGGHAATPTASTKKRTDPAAAAPAHTAHQLPTQVPKKEEVGKSNVGQASKPRTVKKIRVSTMDSRQVTLNLTLTTTFAQLQQQIADALGIPRERQLIRCGYPLKELRVEEGRENEPVALEHGEKLSVTMRPDPSKDMAAVAMAQGPQVEAAVERQKAVWSNFKADIHDQSDDEFLKGLDQQKESELSAAAAAAAAAPPPAASNTPSSSLDEIAAALKTSAHNVQHDPSVFTVPFNHPGSSHHHHAAAVAPVAFSGQGHSLQELNATMKLKSQFDLEDTGA</sequence>
<reference evidence="11" key="1">
    <citation type="submission" date="2025-08" db="UniProtKB">
        <authorList>
            <consortium name="RefSeq"/>
        </authorList>
    </citation>
    <scope>IDENTIFICATION</scope>
</reference>
<dbReference type="SUPFAM" id="SSF54236">
    <property type="entry name" value="Ubiquitin-like"/>
    <property type="match status" value="1"/>
</dbReference>
<keyword evidence="4" id="KW-0833">Ubl conjugation pathway</keyword>
<dbReference type="Pfam" id="PF21403">
    <property type="entry name" value="OTU1_UBXL"/>
    <property type="match status" value="1"/>
</dbReference>
<dbReference type="RefSeq" id="XP_014677448.1">
    <property type="nucleotide sequence ID" value="XM_014821962.1"/>
</dbReference>
<evidence type="ECO:0000256" key="2">
    <source>
        <dbReference type="ARBA" id="ARBA00012759"/>
    </source>
</evidence>
<feature type="compositionally biased region" description="Basic and acidic residues" evidence="7">
    <location>
        <begin position="428"/>
        <end position="439"/>
    </location>
</feature>
<dbReference type="InterPro" id="IPR048857">
    <property type="entry name" value="OTU1_Ubl"/>
</dbReference>
<dbReference type="CDD" id="cd22769">
    <property type="entry name" value="OTU_VCIP135"/>
    <property type="match status" value="1"/>
</dbReference>
<dbReference type="Proteomes" id="UP000695022">
    <property type="component" value="Unplaced"/>
</dbReference>
<evidence type="ECO:0000256" key="6">
    <source>
        <dbReference type="ARBA" id="ARBA00022807"/>
    </source>
</evidence>
<evidence type="ECO:0000256" key="5">
    <source>
        <dbReference type="ARBA" id="ARBA00022801"/>
    </source>
</evidence>
<evidence type="ECO:0000259" key="8">
    <source>
        <dbReference type="PROSITE" id="PS50053"/>
    </source>
</evidence>
<dbReference type="InterPro" id="IPR029071">
    <property type="entry name" value="Ubiquitin-like_domsf"/>
</dbReference>
<feature type="compositionally biased region" description="Low complexity" evidence="7">
    <location>
        <begin position="507"/>
        <end position="517"/>
    </location>
</feature>
<comment type="catalytic activity">
    <reaction evidence="1">
        <text>Thiol-dependent hydrolysis of ester, thioester, amide, peptide and isopeptide bonds formed by the C-terminal Gly of ubiquitin (a 76-residue protein attached to proteins as an intracellular targeting signal).</text>
        <dbReference type="EC" id="3.4.19.12"/>
    </reaction>
</comment>
<dbReference type="Gene3D" id="3.10.20.90">
    <property type="entry name" value="Phosphatidylinositol 3-kinase Catalytic Subunit, Chain A, domain 1"/>
    <property type="match status" value="1"/>
</dbReference>
<dbReference type="InterPro" id="IPR000626">
    <property type="entry name" value="Ubiquitin-like_dom"/>
</dbReference>
<dbReference type="PANTHER" id="PTHR14843">
    <property type="entry name" value="DEUBIQUITINATING PROTEIN VCIP135"/>
    <property type="match status" value="1"/>
</dbReference>
<dbReference type="PROSITE" id="PS50802">
    <property type="entry name" value="OTU"/>
    <property type="match status" value="1"/>
</dbReference>
<proteinExistence type="predicted"/>
<accession>A0ABM1EZ27</accession>
<evidence type="ECO:0000256" key="1">
    <source>
        <dbReference type="ARBA" id="ARBA00000707"/>
    </source>
</evidence>
<feature type="region of interest" description="Disordered" evidence="7">
    <location>
        <begin position="423"/>
        <end position="450"/>
    </location>
</feature>
<feature type="domain" description="OTU" evidence="9">
    <location>
        <begin position="205"/>
        <end position="322"/>
    </location>
</feature>
<dbReference type="Pfam" id="PF02338">
    <property type="entry name" value="OTU"/>
    <property type="match status" value="1"/>
</dbReference>
<dbReference type="InterPro" id="IPR003323">
    <property type="entry name" value="OTU_dom"/>
</dbReference>
<feature type="domain" description="Ubiquitin-like" evidence="8">
    <location>
        <begin position="544"/>
        <end position="594"/>
    </location>
</feature>
<feature type="region of interest" description="Disordered" evidence="7">
    <location>
        <begin position="677"/>
        <end position="696"/>
    </location>
</feature>
<evidence type="ECO:0000313" key="11">
    <source>
        <dbReference type="RefSeq" id="XP_014677448.1"/>
    </source>
</evidence>
<dbReference type="InterPro" id="IPR045827">
    <property type="entry name" value="VCPIP1_N"/>
</dbReference>
<protein>
    <recommendedName>
        <fullName evidence="2">ubiquitinyl hydrolase 1</fullName>
        <ecNumber evidence="2">3.4.19.12</ecNumber>
    </recommendedName>
</protein>
<evidence type="ECO:0000313" key="10">
    <source>
        <dbReference type="Proteomes" id="UP000695022"/>
    </source>
</evidence>
<keyword evidence="5" id="KW-0378">Hydrolase</keyword>
<dbReference type="Pfam" id="PF19437">
    <property type="entry name" value="VCIP135_N"/>
    <property type="match status" value="1"/>
</dbReference>
<dbReference type="PROSITE" id="PS50053">
    <property type="entry name" value="UBIQUITIN_2"/>
    <property type="match status" value="1"/>
</dbReference>
<name>A0ABM1EZ27_PRICU</name>
<feature type="region of interest" description="Disordered" evidence="7">
    <location>
        <begin position="480"/>
        <end position="541"/>
    </location>
</feature>